<keyword evidence="5" id="KW-0812">Transmembrane</keyword>
<sequence>MDLRKSVLITGCGNGGIGHALAVEFKTNGYNVIATLLAHEARDHLENIGVHVFTSDVTSDEDAESLKDTILNLTEGKLDVLINNAYALYCPFLRPLIRAVHLLIYSRGIAYTMTAVDTDVKEVERMFAVNVFGPMRMVRVFHKMIVAAQGTIVNIGSVGGIVPYIYGSSYNASKAALHHWGNTLRAEMKPFDVPVLVVISGEVGSNILKRDGGRKLPADSIYQPLRAEFEAHINRVPSTTTPAQYAKGVFREVQSPTVGSWFWHGAQTSFVRWYDAFLPRTYWDGLFWKWFNFDKLRNSRAKQD</sequence>
<evidence type="ECO:0000256" key="3">
    <source>
        <dbReference type="ARBA" id="ARBA00023002"/>
    </source>
</evidence>
<comment type="caution">
    <text evidence="6">The sequence shown here is derived from an EMBL/GenBank/DDBJ whole genome shotgun (WGS) entry which is preliminary data.</text>
</comment>
<dbReference type="PROSITE" id="PS00061">
    <property type="entry name" value="ADH_SHORT"/>
    <property type="match status" value="1"/>
</dbReference>
<evidence type="ECO:0000256" key="5">
    <source>
        <dbReference type="SAM" id="Phobius"/>
    </source>
</evidence>
<dbReference type="PANTHER" id="PTHR44169:SF3">
    <property type="entry name" value="SHORT-CHAIN DEHYDROGENASE SRDE"/>
    <property type="match status" value="1"/>
</dbReference>
<gene>
    <name evidence="6" type="ORF">BGAL_0050g00310</name>
</gene>
<protein>
    <submittedName>
        <fullName evidence="6">Uncharacterized protein</fullName>
    </submittedName>
</protein>
<dbReference type="InterPro" id="IPR036291">
    <property type="entry name" value="NAD(P)-bd_dom_sf"/>
</dbReference>
<dbReference type="GO" id="GO:0006654">
    <property type="term" value="P:phosphatidic acid biosynthetic process"/>
    <property type="evidence" value="ECO:0007669"/>
    <property type="project" value="TreeGrafter"/>
</dbReference>
<dbReference type="InterPro" id="IPR020904">
    <property type="entry name" value="Sc_DH/Rdtase_CS"/>
</dbReference>
<reference evidence="6 7" key="1">
    <citation type="submission" date="2017-12" db="EMBL/GenBank/DDBJ databases">
        <title>Comparative genomics of Botrytis spp.</title>
        <authorList>
            <person name="Valero-Jimenez C.A."/>
            <person name="Tapia P."/>
            <person name="Veloso J."/>
            <person name="Silva-Moreno E."/>
            <person name="Staats M."/>
            <person name="Valdes J.H."/>
            <person name="Van Kan J.A.L."/>
        </authorList>
    </citation>
    <scope>NUCLEOTIDE SEQUENCE [LARGE SCALE GENOMIC DNA]</scope>
    <source>
        <strain evidence="6 7">MUCL435</strain>
    </source>
</reference>
<name>A0A4S8RIM7_9HELO</name>
<dbReference type="PANTHER" id="PTHR44169">
    <property type="entry name" value="NADPH-DEPENDENT 1-ACYLDIHYDROXYACETONE PHOSPHATE REDUCTASE"/>
    <property type="match status" value="1"/>
</dbReference>
<organism evidence="6 7">
    <name type="scientific">Botrytis galanthina</name>
    <dbReference type="NCBI Taxonomy" id="278940"/>
    <lineage>
        <taxon>Eukaryota</taxon>
        <taxon>Fungi</taxon>
        <taxon>Dikarya</taxon>
        <taxon>Ascomycota</taxon>
        <taxon>Pezizomycotina</taxon>
        <taxon>Leotiomycetes</taxon>
        <taxon>Helotiales</taxon>
        <taxon>Sclerotiniaceae</taxon>
        <taxon>Botrytis</taxon>
    </lineage>
</organism>
<dbReference type="GO" id="GO:0005783">
    <property type="term" value="C:endoplasmic reticulum"/>
    <property type="evidence" value="ECO:0007669"/>
    <property type="project" value="TreeGrafter"/>
</dbReference>
<comment type="similarity">
    <text evidence="1 4">Belongs to the short-chain dehydrogenases/reductases (SDR) family.</text>
</comment>
<feature type="transmembrane region" description="Helical" evidence="5">
    <location>
        <begin position="145"/>
        <end position="166"/>
    </location>
</feature>
<evidence type="ECO:0000256" key="1">
    <source>
        <dbReference type="ARBA" id="ARBA00006484"/>
    </source>
</evidence>
<keyword evidence="7" id="KW-1185">Reference proteome</keyword>
<accession>A0A4S8RIM7</accession>
<keyword evidence="5" id="KW-0472">Membrane</keyword>
<evidence type="ECO:0000256" key="4">
    <source>
        <dbReference type="RuleBase" id="RU000363"/>
    </source>
</evidence>
<keyword evidence="2" id="KW-0521">NADP</keyword>
<dbReference type="EMBL" id="PQXL01000050">
    <property type="protein sequence ID" value="THV53464.1"/>
    <property type="molecule type" value="Genomic_DNA"/>
</dbReference>
<dbReference type="PRINTS" id="PR00080">
    <property type="entry name" value="SDRFAMILY"/>
</dbReference>
<proteinExistence type="inferred from homology"/>
<keyword evidence="5" id="KW-1133">Transmembrane helix</keyword>
<dbReference type="InterPro" id="IPR002347">
    <property type="entry name" value="SDR_fam"/>
</dbReference>
<dbReference type="Pfam" id="PF00106">
    <property type="entry name" value="adh_short"/>
    <property type="match status" value="2"/>
</dbReference>
<dbReference type="OrthoDB" id="2102561at2759"/>
<evidence type="ECO:0000256" key="2">
    <source>
        <dbReference type="ARBA" id="ARBA00022857"/>
    </source>
</evidence>
<dbReference type="AlphaFoldDB" id="A0A4S8RIM7"/>
<dbReference type="PRINTS" id="PR00081">
    <property type="entry name" value="GDHRDH"/>
</dbReference>
<dbReference type="GO" id="GO:0000140">
    <property type="term" value="F:acylglycerone-phosphate reductase (NADP+) activity"/>
    <property type="evidence" value="ECO:0007669"/>
    <property type="project" value="TreeGrafter"/>
</dbReference>
<dbReference type="GO" id="GO:0005811">
    <property type="term" value="C:lipid droplet"/>
    <property type="evidence" value="ECO:0007669"/>
    <property type="project" value="TreeGrafter"/>
</dbReference>
<evidence type="ECO:0000313" key="6">
    <source>
        <dbReference type="EMBL" id="THV53464.1"/>
    </source>
</evidence>
<evidence type="ECO:0000313" key="7">
    <source>
        <dbReference type="Proteomes" id="UP000308671"/>
    </source>
</evidence>
<keyword evidence="3" id="KW-0560">Oxidoreductase</keyword>
<dbReference type="Proteomes" id="UP000308671">
    <property type="component" value="Unassembled WGS sequence"/>
</dbReference>
<dbReference type="SUPFAM" id="SSF51735">
    <property type="entry name" value="NAD(P)-binding Rossmann-fold domains"/>
    <property type="match status" value="1"/>
</dbReference>
<dbReference type="Gene3D" id="3.40.50.720">
    <property type="entry name" value="NAD(P)-binding Rossmann-like Domain"/>
    <property type="match status" value="1"/>
</dbReference>
<dbReference type="GO" id="GO:0019433">
    <property type="term" value="P:triglyceride catabolic process"/>
    <property type="evidence" value="ECO:0007669"/>
    <property type="project" value="TreeGrafter"/>
</dbReference>
<dbReference type="GO" id="GO:0004806">
    <property type="term" value="F:triacylglycerol lipase activity"/>
    <property type="evidence" value="ECO:0007669"/>
    <property type="project" value="TreeGrafter"/>
</dbReference>